<keyword evidence="1" id="KW-0472">Membrane</keyword>
<feature type="transmembrane region" description="Helical" evidence="1">
    <location>
        <begin position="95"/>
        <end position="113"/>
    </location>
</feature>
<name>A0A817RX47_9BILA</name>
<evidence type="ECO:0000256" key="1">
    <source>
        <dbReference type="SAM" id="Phobius"/>
    </source>
</evidence>
<dbReference type="OrthoDB" id="10389519at2759"/>
<proteinExistence type="predicted"/>
<keyword evidence="1" id="KW-0812">Transmembrane</keyword>
<keyword evidence="1" id="KW-1133">Transmembrane helix</keyword>
<dbReference type="SUPFAM" id="SSF81321">
    <property type="entry name" value="Family A G protein-coupled receptor-like"/>
    <property type="match status" value="1"/>
</dbReference>
<feature type="transmembrane region" description="Helical" evidence="1">
    <location>
        <begin position="20"/>
        <end position="44"/>
    </location>
</feature>
<sequence length="308" mass="35917">MSDNQTVSFQSTEISWSRPLRFWLLIAFDIPSIICSLFILDHLLSSRTLRHDLHNHTIIILLLLALVFQLTDIPLYLDFILKGRVEPQTPSRCLIWWLVDLGFYNTAAIVLAWASIERHILIFHIQWLSILIFFPPCKQTYDYTLPVCSATPCYLLDPALGIWEMGVHGCLCTLIIAFFNITLLIRVVLHQKRSRRIFHWKKYRKMISQLLLISMLYLLFNLPIMIIWVARNCGLLADVGVEEQFVAFFLTYWVMLLLPMVSLFSLPHLKKNLMRLVCNRKTQQAIVFPLKITPNAAPDVHNTMKHTK</sequence>
<evidence type="ECO:0000313" key="2">
    <source>
        <dbReference type="EMBL" id="CAF3282514.1"/>
    </source>
</evidence>
<dbReference type="EMBL" id="CAJNXB010002871">
    <property type="protein sequence ID" value="CAF3282514.1"/>
    <property type="molecule type" value="Genomic_DNA"/>
</dbReference>
<accession>A0A817RX47</accession>
<comment type="caution">
    <text evidence="2">The sequence shown here is derived from an EMBL/GenBank/DDBJ whole genome shotgun (WGS) entry which is preliminary data.</text>
</comment>
<feature type="transmembrane region" description="Helical" evidence="1">
    <location>
        <begin position="165"/>
        <end position="189"/>
    </location>
</feature>
<dbReference type="AlphaFoldDB" id="A0A817RX47"/>
<feature type="transmembrane region" description="Helical" evidence="1">
    <location>
        <begin position="56"/>
        <end position="75"/>
    </location>
</feature>
<feature type="transmembrane region" description="Helical" evidence="1">
    <location>
        <begin position="245"/>
        <end position="266"/>
    </location>
</feature>
<gene>
    <name evidence="2" type="ORF">TIS948_LOCUS16976</name>
</gene>
<feature type="transmembrane region" description="Helical" evidence="1">
    <location>
        <begin position="210"/>
        <end position="230"/>
    </location>
</feature>
<evidence type="ECO:0008006" key="4">
    <source>
        <dbReference type="Google" id="ProtNLM"/>
    </source>
</evidence>
<reference evidence="2" key="1">
    <citation type="submission" date="2021-02" db="EMBL/GenBank/DDBJ databases">
        <authorList>
            <person name="Nowell W R."/>
        </authorList>
    </citation>
    <scope>NUCLEOTIDE SEQUENCE</scope>
</reference>
<evidence type="ECO:0000313" key="3">
    <source>
        <dbReference type="Proteomes" id="UP000663825"/>
    </source>
</evidence>
<dbReference type="Gene3D" id="1.20.1070.10">
    <property type="entry name" value="Rhodopsin 7-helix transmembrane proteins"/>
    <property type="match status" value="1"/>
</dbReference>
<organism evidence="2 3">
    <name type="scientific">Rotaria socialis</name>
    <dbReference type="NCBI Taxonomy" id="392032"/>
    <lineage>
        <taxon>Eukaryota</taxon>
        <taxon>Metazoa</taxon>
        <taxon>Spiralia</taxon>
        <taxon>Gnathifera</taxon>
        <taxon>Rotifera</taxon>
        <taxon>Eurotatoria</taxon>
        <taxon>Bdelloidea</taxon>
        <taxon>Philodinida</taxon>
        <taxon>Philodinidae</taxon>
        <taxon>Rotaria</taxon>
    </lineage>
</organism>
<dbReference type="Proteomes" id="UP000663825">
    <property type="component" value="Unassembled WGS sequence"/>
</dbReference>
<protein>
    <recommendedName>
        <fullName evidence="4">G-protein coupled receptors family 1 profile domain-containing protein</fullName>
    </recommendedName>
</protein>